<dbReference type="InterPro" id="IPR055357">
    <property type="entry name" value="LRR_At1g61320_AtMIF1"/>
</dbReference>
<dbReference type="PANTHER" id="PTHR34145:SF28">
    <property type="entry name" value="F-BOX DOMAIN-CONTAINING PROTEIN"/>
    <property type="match status" value="1"/>
</dbReference>
<gene>
    <name evidence="3" type="ORF">RND81_13G066800</name>
</gene>
<dbReference type="InterPro" id="IPR032675">
    <property type="entry name" value="LRR_dom_sf"/>
</dbReference>
<protein>
    <recommendedName>
        <fullName evidence="5">F-box domain-containing protein</fullName>
    </recommendedName>
</protein>
<dbReference type="InterPro" id="IPR001810">
    <property type="entry name" value="F-box_dom"/>
</dbReference>
<proteinExistence type="predicted"/>
<reference evidence="3" key="1">
    <citation type="submission" date="2024-03" db="EMBL/GenBank/DDBJ databases">
        <title>WGS assembly of Saponaria officinalis var. Norfolk2.</title>
        <authorList>
            <person name="Jenkins J."/>
            <person name="Shu S."/>
            <person name="Grimwood J."/>
            <person name="Barry K."/>
            <person name="Goodstein D."/>
            <person name="Schmutz J."/>
            <person name="Leebens-Mack J."/>
            <person name="Osbourn A."/>
        </authorList>
    </citation>
    <scope>NUCLEOTIDE SEQUENCE [LARGE SCALE GENOMIC DNA]</scope>
    <source>
        <strain evidence="3">JIC</strain>
    </source>
</reference>
<dbReference type="Pfam" id="PF23622">
    <property type="entry name" value="LRR_At1g61320_AtMIF1"/>
    <property type="match status" value="1"/>
</dbReference>
<evidence type="ECO:0000313" key="4">
    <source>
        <dbReference type="Proteomes" id="UP001443914"/>
    </source>
</evidence>
<keyword evidence="4" id="KW-1185">Reference proteome</keyword>
<evidence type="ECO:0008006" key="5">
    <source>
        <dbReference type="Google" id="ProtNLM"/>
    </source>
</evidence>
<dbReference type="Gene3D" id="3.80.10.10">
    <property type="entry name" value="Ribonuclease Inhibitor"/>
    <property type="match status" value="1"/>
</dbReference>
<dbReference type="PANTHER" id="PTHR34145">
    <property type="entry name" value="OS02G0105600 PROTEIN"/>
    <property type="match status" value="1"/>
</dbReference>
<accession>A0AAW1H4L7</accession>
<dbReference type="SUPFAM" id="SSF81383">
    <property type="entry name" value="F-box domain"/>
    <property type="match status" value="1"/>
</dbReference>
<feature type="domain" description="At1g61320/AtMIF1 LRR" evidence="2">
    <location>
        <begin position="215"/>
        <end position="314"/>
    </location>
</feature>
<feature type="domain" description="F-box" evidence="1">
    <location>
        <begin position="10"/>
        <end position="49"/>
    </location>
</feature>
<organism evidence="3 4">
    <name type="scientific">Saponaria officinalis</name>
    <name type="common">Common soapwort</name>
    <name type="synonym">Lychnis saponaria</name>
    <dbReference type="NCBI Taxonomy" id="3572"/>
    <lineage>
        <taxon>Eukaryota</taxon>
        <taxon>Viridiplantae</taxon>
        <taxon>Streptophyta</taxon>
        <taxon>Embryophyta</taxon>
        <taxon>Tracheophyta</taxon>
        <taxon>Spermatophyta</taxon>
        <taxon>Magnoliopsida</taxon>
        <taxon>eudicotyledons</taxon>
        <taxon>Gunneridae</taxon>
        <taxon>Pentapetalae</taxon>
        <taxon>Caryophyllales</taxon>
        <taxon>Caryophyllaceae</taxon>
        <taxon>Caryophylleae</taxon>
        <taxon>Saponaria</taxon>
    </lineage>
</organism>
<dbReference type="Gene3D" id="1.20.1280.50">
    <property type="match status" value="1"/>
</dbReference>
<evidence type="ECO:0000259" key="1">
    <source>
        <dbReference type="Pfam" id="PF00646"/>
    </source>
</evidence>
<dbReference type="Proteomes" id="UP001443914">
    <property type="component" value="Unassembled WGS sequence"/>
</dbReference>
<dbReference type="Pfam" id="PF00646">
    <property type="entry name" value="F-box"/>
    <property type="match status" value="1"/>
</dbReference>
<comment type="caution">
    <text evidence="3">The sequence shown here is derived from an EMBL/GenBank/DDBJ whole genome shotgun (WGS) entry which is preliminary data.</text>
</comment>
<sequence length="505" mass="58471">MEEEAKRDRISEMPQEIKQQILSSLSMKDAVSTSSLSSLWRYSWVSLPFIDFGYDVFRQFSSFFHTLPTTHPKKRHLYSVFHEEEEEEEDDSESTVDDTVDDFDYDYDYDDDDVYNDWVLKHDWEIDRVGYLQMLDQILQVYIKKNESLKVLKKMSLYVPMLSDSKMRDYGADVVSRCLSLAKLNVDELIYWYHHSDSPQDSYDALRNCLPILESKTLTKLMLHGCYLASEIKWDLPNLKHLSLIMFVVDYKILDTLLAKCRALETLELSSCKGLKVLRVPRLSKLKELKVNHTLDLDLVEINAMALQCLNLVKLKGNKCKVKMAPNSCNNLVELLVNGCAITDGFFNNVAQFPHLKTLFLIDCPKLKHIKITSKCLTSFNIKDCPNLSQAELDTPKLFFIGYSSSSNNRIRTYAIPRASLLFKRPRAVTFDKLLWHFEHMVLLTSFRQSKDVQFTIKPKEWDGANKFFVSASIKGGIFPFKNPSECKFTIHQSSFLFCGITLFA</sequence>
<name>A0AAW1H4L7_SAPOF</name>
<dbReference type="EMBL" id="JBDFQZ010000013">
    <property type="protein sequence ID" value="KAK9668525.1"/>
    <property type="molecule type" value="Genomic_DNA"/>
</dbReference>
<dbReference type="InterPro" id="IPR053772">
    <property type="entry name" value="At1g61320/At1g61330-like"/>
</dbReference>
<evidence type="ECO:0000259" key="2">
    <source>
        <dbReference type="Pfam" id="PF23622"/>
    </source>
</evidence>
<evidence type="ECO:0000313" key="3">
    <source>
        <dbReference type="EMBL" id="KAK9668525.1"/>
    </source>
</evidence>
<dbReference type="AlphaFoldDB" id="A0AAW1H4L7"/>
<dbReference type="SUPFAM" id="SSF52058">
    <property type="entry name" value="L domain-like"/>
    <property type="match status" value="1"/>
</dbReference>
<dbReference type="InterPro" id="IPR036047">
    <property type="entry name" value="F-box-like_dom_sf"/>
</dbReference>